<feature type="transmembrane region" description="Helical" evidence="1">
    <location>
        <begin position="34"/>
        <end position="54"/>
    </location>
</feature>
<organism evidence="2 3">
    <name type="scientific">Laceyella putida</name>
    <dbReference type="NCBI Taxonomy" id="110101"/>
    <lineage>
        <taxon>Bacteria</taxon>
        <taxon>Bacillati</taxon>
        <taxon>Bacillota</taxon>
        <taxon>Bacilli</taxon>
        <taxon>Bacillales</taxon>
        <taxon>Thermoactinomycetaceae</taxon>
        <taxon>Laceyella</taxon>
    </lineage>
</organism>
<keyword evidence="1" id="KW-1133">Transmembrane helix</keyword>
<dbReference type="Proteomes" id="UP001596500">
    <property type="component" value="Unassembled WGS sequence"/>
</dbReference>
<name>A0ABW2RFM8_9BACL</name>
<accession>A0ABW2RFM8</accession>
<evidence type="ECO:0000313" key="2">
    <source>
        <dbReference type="EMBL" id="MFC7439769.1"/>
    </source>
</evidence>
<keyword evidence="1" id="KW-0472">Membrane</keyword>
<protein>
    <submittedName>
        <fullName evidence="2">Uncharacterized protein</fullName>
    </submittedName>
</protein>
<gene>
    <name evidence="2" type="ORF">ACFQNG_01130</name>
</gene>
<dbReference type="RefSeq" id="WP_379862952.1">
    <property type="nucleotide sequence ID" value="NZ_JBHTBW010000004.1"/>
</dbReference>
<keyword evidence="1" id="KW-0812">Transmembrane</keyword>
<sequence length="55" mass="6487">MLFSLLYLLTILAVLLFTGLTIRSIIKDRRYQRWLFYMVGSALVYFLLVAVSVWV</sequence>
<reference evidence="3" key="1">
    <citation type="journal article" date="2019" name="Int. J. Syst. Evol. Microbiol.">
        <title>The Global Catalogue of Microorganisms (GCM) 10K type strain sequencing project: providing services to taxonomists for standard genome sequencing and annotation.</title>
        <authorList>
            <consortium name="The Broad Institute Genomics Platform"/>
            <consortium name="The Broad Institute Genome Sequencing Center for Infectious Disease"/>
            <person name="Wu L."/>
            <person name="Ma J."/>
        </authorList>
    </citation>
    <scope>NUCLEOTIDE SEQUENCE [LARGE SCALE GENOMIC DNA]</scope>
    <source>
        <strain evidence="3">CGMCC 1.12942</strain>
    </source>
</reference>
<comment type="caution">
    <text evidence="2">The sequence shown here is derived from an EMBL/GenBank/DDBJ whole genome shotgun (WGS) entry which is preliminary data.</text>
</comment>
<dbReference type="EMBL" id="JBHTBW010000004">
    <property type="protein sequence ID" value="MFC7439769.1"/>
    <property type="molecule type" value="Genomic_DNA"/>
</dbReference>
<proteinExistence type="predicted"/>
<evidence type="ECO:0000313" key="3">
    <source>
        <dbReference type="Proteomes" id="UP001596500"/>
    </source>
</evidence>
<feature type="transmembrane region" description="Helical" evidence="1">
    <location>
        <begin position="6"/>
        <end position="22"/>
    </location>
</feature>
<keyword evidence="3" id="KW-1185">Reference proteome</keyword>
<evidence type="ECO:0000256" key="1">
    <source>
        <dbReference type="SAM" id="Phobius"/>
    </source>
</evidence>